<evidence type="ECO:0000313" key="3">
    <source>
        <dbReference type="EMBL" id="CAJ0589453.1"/>
    </source>
</evidence>
<sequence>MQLVYKLFCLTLTFAQLLAKRTNYDELTARKLLNMAAGAYGEQKEKCLNRTFPAHETHVLVNYMEGNCDDGDNLCGCYVNRYFLNGHQVMWEFLRDVLKDPAYEGYKLIFTGHSLGGALAVLAAARTVKEGYRPGNEITIYTFGEPRVGDLRFAESFDQIIPDSYRVVFRRDCVPHLPACFKNMSWTGDDEASRPCDRDKLHRPYHHSTEIWYPASMEPASDYIECVDEPKGEDLNCSDMINFRLDEYSSYIWDHQHYFGVWVYQYGESGCNITLPETKPGLFQKFMCLISPNPDCEEDETTGDNRIEVVPVAYLNALPSTTTEETTTKRSSSFGNFLPLVLSIIGSLFGGI</sequence>
<organism evidence="3 4">
    <name type="scientific">Cylicocyclus nassatus</name>
    <name type="common">Nematode worm</name>
    <dbReference type="NCBI Taxonomy" id="53992"/>
    <lineage>
        <taxon>Eukaryota</taxon>
        <taxon>Metazoa</taxon>
        <taxon>Ecdysozoa</taxon>
        <taxon>Nematoda</taxon>
        <taxon>Chromadorea</taxon>
        <taxon>Rhabditida</taxon>
        <taxon>Rhabditina</taxon>
        <taxon>Rhabditomorpha</taxon>
        <taxon>Strongyloidea</taxon>
        <taxon>Strongylidae</taxon>
        <taxon>Cylicocyclus</taxon>
    </lineage>
</organism>
<dbReference type="Proteomes" id="UP001176961">
    <property type="component" value="Unassembled WGS sequence"/>
</dbReference>
<gene>
    <name evidence="3" type="ORF">CYNAS_LOCUS1436</name>
</gene>
<comment type="caution">
    <text evidence="3">The sequence shown here is derived from an EMBL/GenBank/DDBJ whole genome shotgun (WGS) entry which is preliminary data.</text>
</comment>
<proteinExistence type="predicted"/>
<dbReference type="GO" id="GO:0006629">
    <property type="term" value="P:lipid metabolic process"/>
    <property type="evidence" value="ECO:0007669"/>
    <property type="project" value="InterPro"/>
</dbReference>
<dbReference type="InterPro" id="IPR002921">
    <property type="entry name" value="Fungal_lipase-type"/>
</dbReference>
<dbReference type="AlphaFoldDB" id="A0AA36DN17"/>
<feature type="domain" description="Fungal lipase-type" evidence="2">
    <location>
        <begin position="70"/>
        <end position="181"/>
    </location>
</feature>
<keyword evidence="1" id="KW-0732">Signal</keyword>
<protein>
    <recommendedName>
        <fullName evidence="2">Fungal lipase-type domain-containing protein</fullName>
    </recommendedName>
</protein>
<feature type="signal peptide" evidence="1">
    <location>
        <begin position="1"/>
        <end position="19"/>
    </location>
</feature>
<dbReference type="SUPFAM" id="SSF53474">
    <property type="entry name" value="alpha/beta-Hydrolases"/>
    <property type="match status" value="1"/>
</dbReference>
<keyword evidence="4" id="KW-1185">Reference proteome</keyword>
<dbReference type="PANTHER" id="PTHR45908:SF5">
    <property type="entry name" value="FUNGAL LIPASE-LIKE DOMAIN-CONTAINING PROTEIN"/>
    <property type="match status" value="1"/>
</dbReference>
<name>A0AA36DN17_CYLNA</name>
<dbReference type="InterPro" id="IPR029058">
    <property type="entry name" value="AB_hydrolase_fold"/>
</dbReference>
<feature type="chain" id="PRO_5041237566" description="Fungal lipase-type domain-containing protein" evidence="1">
    <location>
        <begin position="20"/>
        <end position="352"/>
    </location>
</feature>
<evidence type="ECO:0000259" key="2">
    <source>
        <dbReference type="Pfam" id="PF01764"/>
    </source>
</evidence>
<dbReference type="PANTHER" id="PTHR45908">
    <property type="entry name" value="PROTEIN CBG11750-RELATED"/>
    <property type="match status" value="1"/>
</dbReference>
<dbReference type="Gene3D" id="3.40.50.1820">
    <property type="entry name" value="alpha/beta hydrolase"/>
    <property type="match status" value="1"/>
</dbReference>
<dbReference type="Pfam" id="PF01764">
    <property type="entry name" value="Lipase_3"/>
    <property type="match status" value="1"/>
</dbReference>
<evidence type="ECO:0000313" key="4">
    <source>
        <dbReference type="Proteomes" id="UP001176961"/>
    </source>
</evidence>
<dbReference type="EMBL" id="CATQJL010000001">
    <property type="protein sequence ID" value="CAJ0589453.1"/>
    <property type="molecule type" value="Genomic_DNA"/>
</dbReference>
<reference evidence="3" key="1">
    <citation type="submission" date="2023-07" db="EMBL/GenBank/DDBJ databases">
        <authorList>
            <consortium name="CYATHOMIX"/>
        </authorList>
    </citation>
    <scope>NUCLEOTIDE SEQUENCE</scope>
    <source>
        <strain evidence="3">N/A</strain>
    </source>
</reference>
<accession>A0AA36DN17</accession>
<evidence type="ECO:0000256" key="1">
    <source>
        <dbReference type="SAM" id="SignalP"/>
    </source>
</evidence>